<accession>A0ABW7F1M7</accession>
<sequence length="55" mass="6179">MKRLALAITLLTSAALLSGCIIVPHRHGGHRGDHHHRYSSHHDSGPVHAQPRYRR</sequence>
<dbReference type="EMBL" id="JBIGHV010000004">
    <property type="protein sequence ID" value="MFG6430537.1"/>
    <property type="molecule type" value="Genomic_DNA"/>
</dbReference>
<name>A0ABW7F1M7_9BURK</name>
<evidence type="ECO:0000313" key="2">
    <source>
        <dbReference type="EMBL" id="MFG6430537.1"/>
    </source>
</evidence>
<evidence type="ECO:0000313" key="3">
    <source>
        <dbReference type="Proteomes" id="UP001606210"/>
    </source>
</evidence>
<protein>
    <recommendedName>
        <fullName evidence="4">Lipoprotein</fullName>
    </recommendedName>
</protein>
<keyword evidence="3" id="KW-1185">Reference proteome</keyword>
<feature type="region of interest" description="Disordered" evidence="1">
    <location>
        <begin position="26"/>
        <end position="55"/>
    </location>
</feature>
<gene>
    <name evidence="2" type="ORF">ACG00Y_11470</name>
</gene>
<feature type="compositionally biased region" description="Basic residues" evidence="1">
    <location>
        <begin position="26"/>
        <end position="39"/>
    </location>
</feature>
<dbReference type="Proteomes" id="UP001606210">
    <property type="component" value="Unassembled WGS sequence"/>
</dbReference>
<proteinExistence type="predicted"/>
<dbReference type="RefSeq" id="WP_394478883.1">
    <property type="nucleotide sequence ID" value="NZ_JBIGHV010000004.1"/>
</dbReference>
<comment type="caution">
    <text evidence="2">The sequence shown here is derived from an EMBL/GenBank/DDBJ whole genome shotgun (WGS) entry which is preliminary data.</text>
</comment>
<dbReference type="PROSITE" id="PS51257">
    <property type="entry name" value="PROKAR_LIPOPROTEIN"/>
    <property type="match status" value="1"/>
</dbReference>
<reference evidence="2 3" key="1">
    <citation type="submission" date="2024-08" db="EMBL/GenBank/DDBJ databases">
        <authorList>
            <person name="Lu H."/>
        </authorList>
    </citation>
    <scope>NUCLEOTIDE SEQUENCE [LARGE SCALE GENOMIC DNA]</scope>
    <source>
        <strain evidence="2 3">LYH14W</strain>
    </source>
</reference>
<evidence type="ECO:0008006" key="4">
    <source>
        <dbReference type="Google" id="ProtNLM"/>
    </source>
</evidence>
<organism evidence="2 3">
    <name type="scientific">Pelomonas parva</name>
    <dbReference type="NCBI Taxonomy" id="3299032"/>
    <lineage>
        <taxon>Bacteria</taxon>
        <taxon>Pseudomonadati</taxon>
        <taxon>Pseudomonadota</taxon>
        <taxon>Betaproteobacteria</taxon>
        <taxon>Burkholderiales</taxon>
        <taxon>Sphaerotilaceae</taxon>
        <taxon>Roseateles</taxon>
    </lineage>
</organism>
<evidence type="ECO:0000256" key="1">
    <source>
        <dbReference type="SAM" id="MobiDB-lite"/>
    </source>
</evidence>